<evidence type="ECO:0000256" key="3">
    <source>
        <dbReference type="ARBA" id="ARBA00022833"/>
    </source>
</evidence>
<dbReference type="GO" id="GO:0019478">
    <property type="term" value="P:D-amino acid catabolic process"/>
    <property type="evidence" value="ECO:0007669"/>
    <property type="project" value="UniProtKB-UniRule"/>
</dbReference>
<keyword evidence="1 4" id="KW-0479">Metal-binding</keyword>
<organism evidence="5">
    <name type="scientific">Candidatus Aciduliprofundum boonei</name>
    <dbReference type="NCBI Taxonomy" id="379547"/>
    <lineage>
        <taxon>Archaea</taxon>
        <taxon>Methanobacteriati</taxon>
        <taxon>Thermoplasmatota</taxon>
        <taxon>DHVE2 group</taxon>
        <taxon>Candidatus Aciduliprofundum</taxon>
    </lineage>
</organism>
<keyword evidence="3 4" id="KW-0862">Zinc</keyword>
<comment type="caution">
    <text evidence="5">The sequence shown here is derived from an EMBL/GenBank/DDBJ whole genome shotgun (WGS) entry which is preliminary data.</text>
</comment>
<evidence type="ECO:0000256" key="1">
    <source>
        <dbReference type="ARBA" id="ARBA00022723"/>
    </source>
</evidence>
<dbReference type="HAMAP" id="MF_00562">
    <property type="entry name" value="Deacylase_DtdA"/>
    <property type="match status" value="1"/>
</dbReference>
<evidence type="ECO:0000256" key="2">
    <source>
        <dbReference type="ARBA" id="ARBA00022801"/>
    </source>
</evidence>
<evidence type="ECO:0000256" key="4">
    <source>
        <dbReference type="HAMAP-Rule" id="MF_00562"/>
    </source>
</evidence>
<comment type="catalytic activity">
    <reaction evidence="4">
        <text>a D-aminoacyl-tRNA + H2O = a tRNA + a D-alpha-amino acid + H(+)</text>
        <dbReference type="Rhea" id="RHEA:13953"/>
        <dbReference type="Rhea" id="RHEA-COMP:10123"/>
        <dbReference type="Rhea" id="RHEA-COMP:10124"/>
        <dbReference type="ChEBI" id="CHEBI:15377"/>
        <dbReference type="ChEBI" id="CHEBI:15378"/>
        <dbReference type="ChEBI" id="CHEBI:59871"/>
        <dbReference type="ChEBI" id="CHEBI:78442"/>
        <dbReference type="ChEBI" id="CHEBI:79333"/>
        <dbReference type="EC" id="3.1.1.96"/>
    </reaction>
</comment>
<dbReference type="GO" id="GO:0051499">
    <property type="term" value="F:D-aminoacyl-tRNA deacylase activity"/>
    <property type="evidence" value="ECO:0007669"/>
    <property type="project" value="UniProtKB-UniRule"/>
</dbReference>
<protein>
    <recommendedName>
        <fullName evidence="4">D-aminoacyl-tRNA deacylase</fullName>
        <ecNumber evidence="4">3.1.1.96</ecNumber>
    </recommendedName>
</protein>
<dbReference type="EC" id="3.1.1.96" evidence="4"/>
<comment type="similarity">
    <text evidence="4">Belongs to the DtdA deacylase family.</text>
</comment>
<proteinExistence type="inferred from homology"/>
<keyword evidence="2 4" id="KW-0378">Hydrolase</keyword>
<dbReference type="Proteomes" id="UP000886130">
    <property type="component" value="Unassembled WGS sequence"/>
</dbReference>
<gene>
    <name evidence="4" type="primary">dtdA</name>
    <name evidence="5" type="ORF">ENL31_00780</name>
</gene>
<reference evidence="5" key="1">
    <citation type="journal article" date="2020" name="mSystems">
        <title>Genome- and Community-Level Interaction Insights into Carbon Utilization and Element Cycling Functions of Hydrothermarchaeota in Hydrothermal Sediment.</title>
        <authorList>
            <person name="Zhou Z."/>
            <person name="Liu Y."/>
            <person name="Xu W."/>
            <person name="Pan J."/>
            <person name="Luo Z.H."/>
            <person name="Li M."/>
        </authorList>
    </citation>
    <scope>NUCLEOTIDE SEQUENCE [LARGE SCALE GENOMIC DNA]</scope>
    <source>
        <strain evidence="5">HyVt-85</strain>
    </source>
</reference>
<dbReference type="Pfam" id="PF04414">
    <property type="entry name" value="tRNA_deacylase"/>
    <property type="match status" value="1"/>
</dbReference>
<dbReference type="Gene3D" id="3.40.630.50">
    <property type="entry name" value="AF0625-like"/>
    <property type="match status" value="1"/>
</dbReference>
<dbReference type="InterPro" id="IPR007508">
    <property type="entry name" value="DtdA"/>
</dbReference>
<sequence>MDLILTSQDDLASLNIREKLFSLDRWKKIGTFQNFPVYKNEKYYLVHIKGPKIYAENVDRDIREKLGIKFDNIVVASKHRSEAELKSLTVHPIGNWNKAEYGGRDRCVVITNPHLMTQALRILKKNAIQGYAVSFEATHHGPYLETPTFFIEIGSTEEEWRDEKAGEAIAKTILELEEVRYTSALGIGGGHYVPRITDVALEYRISFGHMIPKYAIPNIDEEIVKRACEKSDNCKIAYIHKKGLKGEERRKITTILENIGIKSVSSKELEKL</sequence>
<evidence type="ECO:0000313" key="5">
    <source>
        <dbReference type="EMBL" id="HHE75645.1"/>
    </source>
</evidence>
<dbReference type="PIRSF" id="PIRSF016210">
    <property type="entry name" value="UCP016210"/>
    <property type="match status" value="1"/>
</dbReference>
<comment type="catalytic activity">
    <reaction evidence="4">
        <text>glycyl-tRNA(Ala) + H2O = tRNA(Ala) + glycine + H(+)</text>
        <dbReference type="Rhea" id="RHEA:53744"/>
        <dbReference type="Rhea" id="RHEA-COMP:9657"/>
        <dbReference type="Rhea" id="RHEA-COMP:13640"/>
        <dbReference type="ChEBI" id="CHEBI:15377"/>
        <dbReference type="ChEBI" id="CHEBI:15378"/>
        <dbReference type="ChEBI" id="CHEBI:57305"/>
        <dbReference type="ChEBI" id="CHEBI:78442"/>
        <dbReference type="ChEBI" id="CHEBI:78522"/>
        <dbReference type="EC" id="3.1.1.96"/>
    </reaction>
</comment>
<dbReference type="InterPro" id="IPR018033">
    <property type="entry name" value="Deacylase_DtdA_archaea"/>
</dbReference>
<dbReference type="PANTHER" id="PTHR34667:SF1">
    <property type="entry name" value="D-AMINOACYL-TRNA DEACYLASE"/>
    <property type="match status" value="1"/>
</dbReference>
<comment type="function">
    <text evidence="4">D-aminoacyl-tRNA deacylase with broad substrate specificity. By recycling D-aminoacyl-tRNA to D-amino acids and free tRNA molecules, this enzyme counteracts the toxicity associated with the formation of D-aminoacyl-tRNA entities in vivo.</text>
</comment>
<comment type="subunit">
    <text evidence="4">Monomer.</text>
</comment>
<dbReference type="PANTHER" id="PTHR34667">
    <property type="entry name" value="D-AMINOACYL-TRNA DEACYLASE"/>
    <property type="match status" value="1"/>
</dbReference>
<name>A0A7J3T8P9_9ARCH</name>
<accession>A0A7J3T8P9</accession>
<comment type="cofactor">
    <cofactor evidence="4">
        <name>Zn(2+)</name>
        <dbReference type="ChEBI" id="CHEBI:29105"/>
    </cofactor>
    <text evidence="4">Binds 2 Zn(2+) ions per subunit.</text>
</comment>
<dbReference type="GO" id="GO:0008270">
    <property type="term" value="F:zinc ion binding"/>
    <property type="evidence" value="ECO:0007669"/>
    <property type="project" value="UniProtKB-UniRule"/>
</dbReference>
<dbReference type="SUPFAM" id="SSF142535">
    <property type="entry name" value="AF0625-like"/>
    <property type="match status" value="1"/>
</dbReference>
<dbReference type="Gene3D" id="3.40.50.10700">
    <property type="entry name" value="AF0625-like"/>
    <property type="match status" value="1"/>
</dbReference>
<dbReference type="AlphaFoldDB" id="A0A7J3T8P9"/>
<dbReference type="EMBL" id="DRTM01000060">
    <property type="protein sequence ID" value="HHE75645.1"/>
    <property type="molecule type" value="Genomic_DNA"/>
</dbReference>